<reference evidence="2 3" key="1">
    <citation type="journal article" date="2016" name="Genome Biol. Evol.">
        <title>Divergent and convergent evolution of fungal pathogenicity.</title>
        <authorList>
            <person name="Shang Y."/>
            <person name="Xiao G."/>
            <person name="Zheng P."/>
            <person name="Cen K."/>
            <person name="Zhan S."/>
            <person name="Wang C."/>
        </authorList>
    </citation>
    <scope>NUCLEOTIDE SEQUENCE [LARGE SCALE GENOMIC DNA]</scope>
    <source>
        <strain evidence="2 3">RCEF 264</strain>
    </source>
</reference>
<feature type="region of interest" description="Disordered" evidence="1">
    <location>
        <begin position="154"/>
        <end position="198"/>
    </location>
</feature>
<gene>
    <name evidence="2" type="ORF">SPI_01850</name>
</gene>
<protein>
    <submittedName>
        <fullName evidence="2">Uncharacterized protein</fullName>
    </submittedName>
</protein>
<dbReference type="STRING" id="1081102.A0A167ZAE7"/>
<sequence length="449" mass="49195">MPSNKYSVEELLRLRGRAIPAALAEIPPTSSNPASFTNYTNRQARNDTRPFGRFRKPRLSSFQPAPILRYDEYANGLPVRSDDAVFNRPQLRRGTASSVPVETEWRYRGRTESEATASAEPLSAPTGLNAQRNEGFQRFYKAVVSPTHVRVTAGGRIVPNTRGTSPVSKRLKDKTEEAAGVPDRGSQHANHQTHQRENSFAVAGKAIPPFYAFPHHQFYPPFPGSMAPVSMMPLPVGFGLPGGFPLPPQPQASRNVAPAAQQTSAKPAAKENQSTTTTTTRKRGEGSDSKTVTSDKAEDKATTAPLEQFDHTKPFVLNGQVVYPFPASLFQQNVPPAMQGPLQMASAPFGHNGSSALTPATAPATAPDVLQPPAVPPISSIRPSEISRKQIEMLRGSLKYHEDQLLYNKHQIDEKEMEHTITEQQVRLLVLQTEDLNPVPRPTPARNRA</sequence>
<evidence type="ECO:0000313" key="3">
    <source>
        <dbReference type="Proteomes" id="UP000076874"/>
    </source>
</evidence>
<accession>A0A167ZAE7</accession>
<feature type="compositionally biased region" description="Basic and acidic residues" evidence="1">
    <location>
        <begin position="282"/>
        <end position="301"/>
    </location>
</feature>
<feature type="compositionally biased region" description="Polar residues" evidence="1">
    <location>
        <begin position="28"/>
        <end position="43"/>
    </location>
</feature>
<dbReference type="EMBL" id="AZHD01000002">
    <property type="protein sequence ID" value="OAA67274.1"/>
    <property type="molecule type" value="Genomic_DNA"/>
</dbReference>
<comment type="caution">
    <text evidence="2">The sequence shown here is derived from an EMBL/GenBank/DDBJ whole genome shotgun (WGS) entry which is preliminary data.</text>
</comment>
<evidence type="ECO:0000256" key="1">
    <source>
        <dbReference type="SAM" id="MobiDB-lite"/>
    </source>
</evidence>
<keyword evidence="3" id="KW-1185">Reference proteome</keyword>
<dbReference type="AlphaFoldDB" id="A0A167ZAE7"/>
<name>A0A167ZAE7_9HYPO</name>
<organism evidence="2 3">
    <name type="scientific">Niveomyces insectorum RCEF 264</name>
    <dbReference type="NCBI Taxonomy" id="1081102"/>
    <lineage>
        <taxon>Eukaryota</taxon>
        <taxon>Fungi</taxon>
        <taxon>Dikarya</taxon>
        <taxon>Ascomycota</taxon>
        <taxon>Pezizomycotina</taxon>
        <taxon>Sordariomycetes</taxon>
        <taxon>Hypocreomycetidae</taxon>
        <taxon>Hypocreales</taxon>
        <taxon>Cordycipitaceae</taxon>
        <taxon>Niveomyces</taxon>
    </lineage>
</organism>
<feature type="region of interest" description="Disordered" evidence="1">
    <location>
        <begin position="107"/>
        <end position="129"/>
    </location>
</feature>
<dbReference type="OrthoDB" id="5401902at2759"/>
<feature type="region of interest" description="Disordered" evidence="1">
    <location>
        <begin position="245"/>
        <end position="306"/>
    </location>
</feature>
<proteinExistence type="predicted"/>
<dbReference type="Proteomes" id="UP000076874">
    <property type="component" value="Unassembled WGS sequence"/>
</dbReference>
<evidence type="ECO:0000313" key="2">
    <source>
        <dbReference type="EMBL" id="OAA67274.1"/>
    </source>
</evidence>
<feature type="region of interest" description="Disordered" evidence="1">
    <location>
        <begin position="25"/>
        <end position="56"/>
    </location>
</feature>